<dbReference type="CDD" id="cd00831">
    <property type="entry name" value="CHS_like"/>
    <property type="match status" value="1"/>
</dbReference>
<dbReference type="Gene3D" id="3.40.47.10">
    <property type="match status" value="2"/>
</dbReference>
<evidence type="ECO:0000256" key="2">
    <source>
        <dbReference type="ARBA" id="ARBA00022679"/>
    </source>
</evidence>
<dbReference type="OrthoDB" id="9786288at2"/>
<dbReference type="SUPFAM" id="SSF53901">
    <property type="entry name" value="Thiolase-like"/>
    <property type="match status" value="2"/>
</dbReference>
<dbReference type="Pfam" id="PF02797">
    <property type="entry name" value="Chal_sti_synt_C"/>
    <property type="match status" value="1"/>
</dbReference>
<dbReference type="RefSeq" id="WP_116845599.1">
    <property type="nucleotide sequence ID" value="NZ_QTJU01000001.1"/>
</dbReference>
<dbReference type="GO" id="GO:0016747">
    <property type="term" value="F:acyltransferase activity, transferring groups other than amino-acyl groups"/>
    <property type="evidence" value="ECO:0007669"/>
    <property type="project" value="InterPro"/>
</dbReference>
<dbReference type="InterPro" id="IPR012328">
    <property type="entry name" value="Chalcone/stilbene_synt_C"/>
</dbReference>
<dbReference type="Proteomes" id="UP000261284">
    <property type="component" value="Unassembled WGS sequence"/>
</dbReference>
<dbReference type="PANTHER" id="PTHR11877:SF46">
    <property type="entry name" value="TYPE III POLYKETIDE SYNTHASE A"/>
    <property type="match status" value="1"/>
</dbReference>
<dbReference type="Pfam" id="PF00195">
    <property type="entry name" value="Chal_sti_synt_N"/>
    <property type="match status" value="1"/>
</dbReference>
<comment type="caution">
    <text evidence="6">The sequence shown here is derived from an EMBL/GenBank/DDBJ whole genome shotgun (WGS) entry which is preliminary data.</text>
</comment>
<keyword evidence="7" id="KW-1185">Reference proteome</keyword>
<accession>A0A3E1NPK3</accession>
<dbReference type="PIRSF" id="PIRSF000451">
    <property type="entry name" value="PKS_III"/>
    <property type="match status" value="1"/>
</dbReference>
<dbReference type="GO" id="GO:0030639">
    <property type="term" value="P:polyketide biosynthetic process"/>
    <property type="evidence" value="ECO:0007669"/>
    <property type="project" value="TreeGrafter"/>
</dbReference>
<evidence type="ECO:0000256" key="1">
    <source>
        <dbReference type="ARBA" id="ARBA00005531"/>
    </source>
</evidence>
<feature type="domain" description="Chalcone/stilbene synthase C-terminal" evidence="5">
    <location>
        <begin position="232"/>
        <end position="354"/>
    </location>
</feature>
<feature type="active site" description="Acyl-thioester intermediate" evidence="3">
    <location>
        <position position="151"/>
    </location>
</feature>
<organism evidence="6 7">
    <name type="scientific">Deminuibacter soli</name>
    <dbReference type="NCBI Taxonomy" id="2291815"/>
    <lineage>
        <taxon>Bacteria</taxon>
        <taxon>Pseudomonadati</taxon>
        <taxon>Bacteroidota</taxon>
        <taxon>Chitinophagia</taxon>
        <taxon>Chitinophagales</taxon>
        <taxon>Chitinophagaceae</taxon>
        <taxon>Deminuibacter</taxon>
    </lineage>
</organism>
<comment type="similarity">
    <text evidence="1">Belongs to the thiolase-like superfamily. Chalcone/stilbene synthases family.</text>
</comment>
<gene>
    <name evidence="6" type="ORF">DXN05_02390</name>
</gene>
<dbReference type="InterPro" id="IPR011141">
    <property type="entry name" value="Polyketide_synthase_type-III"/>
</dbReference>
<reference evidence="6 7" key="1">
    <citation type="submission" date="2018-08" db="EMBL/GenBank/DDBJ databases">
        <title>Chitinophagaceae sp. K23C18032701, a novel bacterium isolated from forest soil.</title>
        <authorList>
            <person name="Wang C."/>
        </authorList>
    </citation>
    <scope>NUCLEOTIDE SEQUENCE [LARGE SCALE GENOMIC DNA]</scope>
    <source>
        <strain evidence="6 7">K23C18032701</strain>
    </source>
</reference>
<name>A0A3E1NPK3_9BACT</name>
<keyword evidence="2" id="KW-0808">Transferase</keyword>
<evidence type="ECO:0000259" key="5">
    <source>
        <dbReference type="Pfam" id="PF02797"/>
    </source>
</evidence>
<dbReference type="InterPro" id="IPR001099">
    <property type="entry name" value="Chalcone/stilbene_synt_N"/>
</dbReference>
<dbReference type="AlphaFoldDB" id="A0A3E1NPK3"/>
<dbReference type="EMBL" id="QTJU01000001">
    <property type="protein sequence ID" value="RFM29843.1"/>
    <property type="molecule type" value="Genomic_DNA"/>
</dbReference>
<protein>
    <submittedName>
        <fullName evidence="6">Type III polyketide synthase</fullName>
    </submittedName>
</protein>
<evidence type="ECO:0000313" key="6">
    <source>
        <dbReference type="EMBL" id="RFM29843.1"/>
    </source>
</evidence>
<sequence>MTNIISIGTATPAWCHSQQDILGFMQQLYQLPAEEQRKLAFLYKHSGIDQRYSVIADYGLPREQWQFLPKQPGEAFPLLEERMQLYQQHALPLSLQAVEGCLKGHLAPENITHLVTVSCTGMSAPGLDIQVAEALQLPGNTFRTSVNFMGCYAAIHALKLAHLICAGNEPANVLIVDTELCTLHFQQAYTPDNAASSLLFADGSAAVLLSNTTPRGRHVAIQDFYSLVATRGKQDMAWELSSKGFLMTLSGYIPQLIQQDIVPLVQQALAHSQLPREAVINWCIHPGGKKILDVIERQLQLPEDALCFSRRVLQQYGNLSSPTILFVLKDMLQSAARGPVFGAAFGPGLTMETFTGKLI</sequence>
<proteinExistence type="inferred from homology"/>
<feature type="domain" description="Chalcone/stilbene synthase N-terminal" evidence="4">
    <location>
        <begin position="3"/>
        <end position="209"/>
    </location>
</feature>
<evidence type="ECO:0000259" key="4">
    <source>
        <dbReference type="Pfam" id="PF00195"/>
    </source>
</evidence>
<dbReference type="InterPro" id="IPR016039">
    <property type="entry name" value="Thiolase-like"/>
</dbReference>
<dbReference type="PANTHER" id="PTHR11877">
    <property type="entry name" value="HYDROXYMETHYLGLUTARYL-COA SYNTHASE"/>
    <property type="match status" value="1"/>
</dbReference>
<evidence type="ECO:0000256" key="3">
    <source>
        <dbReference type="PIRSR" id="PIRSR000451-1"/>
    </source>
</evidence>
<evidence type="ECO:0000313" key="7">
    <source>
        <dbReference type="Proteomes" id="UP000261284"/>
    </source>
</evidence>